<protein>
    <submittedName>
        <fullName evidence="1">Phosphoribosyl-ATP pyrophosphohydrolase</fullName>
    </submittedName>
</protein>
<dbReference type="EMBL" id="CP031223">
    <property type="protein sequence ID" value="QFG00468.1"/>
    <property type="molecule type" value="Genomic_DNA"/>
</dbReference>
<accession>A0A5J6SVW9</accession>
<dbReference type="KEGG" id="psyo:PB01_17580"/>
<proteinExistence type="predicted"/>
<evidence type="ECO:0000313" key="1">
    <source>
        <dbReference type="EMBL" id="QFG00468.1"/>
    </source>
</evidence>
<name>A0A5J6SVW9_9BACI</name>
<dbReference type="RefSeq" id="WP_151701348.1">
    <property type="nucleotide sequence ID" value="NZ_CP031223.1"/>
</dbReference>
<gene>
    <name evidence="1" type="ORF">PB01_17580</name>
</gene>
<dbReference type="Proteomes" id="UP000325517">
    <property type="component" value="Chromosome"/>
</dbReference>
<keyword evidence="2" id="KW-1185">Reference proteome</keyword>
<dbReference type="OrthoDB" id="9813491at2"/>
<evidence type="ECO:0000313" key="2">
    <source>
        <dbReference type="Proteomes" id="UP000325517"/>
    </source>
</evidence>
<dbReference type="CDD" id="cd11532">
    <property type="entry name" value="NTP-PPase_COG4997"/>
    <property type="match status" value="1"/>
</dbReference>
<dbReference type="InterPro" id="IPR038735">
    <property type="entry name" value="MSMEG_1276-like_NTP-PPase_dom"/>
</dbReference>
<dbReference type="GO" id="GO:0016787">
    <property type="term" value="F:hydrolase activity"/>
    <property type="evidence" value="ECO:0007669"/>
    <property type="project" value="UniProtKB-KW"/>
</dbReference>
<keyword evidence="1" id="KW-0378">Hydrolase</keyword>
<sequence length="108" mass="12521">MPIYNKLVRDLIPQVIEASGGKFTTRILDKPEHLTEIKNKLYEEVKEFQETESRLDALEELTDILELIHAVLPIHEATYDELEKIRIAKKEKRGGFEEGIFLIEVGDE</sequence>
<reference evidence="1 2" key="1">
    <citation type="submission" date="2018-07" db="EMBL/GenBank/DDBJ databases">
        <title>Complete genome sequence of Psychrobacillus sp. PB01, isolated from iceberg, and comparative genome analysis of Psychrobacillus strains.</title>
        <authorList>
            <person name="Lee P.C."/>
        </authorList>
    </citation>
    <scope>NUCLEOTIDE SEQUENCE [LARGE SCALE GENOMIC DNA]</scope>
    <source>
        <strain evidence="1 2">PB01</strain>
    </source>
</reference>
<dbReference type="AlphaFoldDB" id="A0A5J6SVW9"/>
<organism evidence="1 2">
    <name type="scientific">Psychrobacillus glaciei</name>
    <dbReference type="NCBI Taxonomy" id="2283160"/>
    <lineage>
        <taxon>Bacteria</taxon>
        <taxon>Bacillati</taxon>
        <taxon>Bacillota</taxon>
        <taxon>Bacilli</taxon>
        <taxon>Bacillales</taxon>
        <taxon>Bacillaceae</taxon>
        <taxon>Psychrobacillus</taxon>
    </lineage>
</organism>